<dbReference type="STRING" id="264201.pc1396"/>
<evidence type="ECO:0000313" key="2">
    <source>
        <dbReference type="Proteomes" id="UP000000529"/>
    </source>
</evidence>
<accession>Q6MBC9</accession>
<reference evidence="1 2" key="1">
    <citation type="journal article" date="2004" name="Science">
        <title>Illuminating the evolutionary history of chlamydiae.</title>
        <authorList>
            <person name="Horn M."/>
            <person name="Collingro A."/>
            <person name="Schmitz-Esser S."/>
            <person name="Beier C.L."/>
            <person name="Purkhold U."/>
            <person name="Fartmann B."/>
            <person name="Brandt P."/>
            <person name="Nyakatura G.J."/>
            <person name="Droege M."/>
            <person name="Frishman D."/>
            <person name="Rattei T."/>
            <person name="Mewes H."/>
            <person name="Wagner M."/>
        </authorList>
    </citation>
    <scope>NUCLEOTIDE SEQUENCE [LARGE SCALE GENOMIC DNA]</scope>
    <source>
        <strain evidence="1 2">UWE25</strain>
    </source>
</reference>
<dbReference type="OrthoDB" id="21587at2"/>
<dbReference type="EMBL" id="BX908798">
    <property type="protein sequence ID" value="CAF24120.1"/>
    <property type="molecule type" value="Genomic_DNA"/>
</dbReference>
<protein>
    <submittedName>
        <fullName evidence="1">Uncharacterized protein</fullName>
    </submittedName>
</protein>
<dbReference type="eggNOG" id="ENOG5032R42">
    <property type="taxonomic scope" value="Bacteria"/>
</dbReference>
<gene>
    <name evidence="1" type="ORF">PC_RS10000</name>
</gene>
<organism evidence="1 2">
    <name type="scientific">Protochlamydia amoebophila (strain UWE25)</name>
    <dbReference type="NCBI Taxonomy" id="264201"/>
    <lineage>
        <taxon>Bacteria</taxon>
        <taxon>Pseudomonadati</taxon>
        <taxon>Chlamydiota</taxon>
        <taxon>Chlamydiia</taxon>
        <taxon>Parachlamydiales</taxon>
        <taxon>Parachlamydiaceae</taxon>
        <taxon>Candidatus Protochlamydia</taxon>
    </lineage>
</organism>
<dbReference type="KEGG" id="pcu:PC_RS10000"/>
<sequence>MALEQKIEAVKKVGEALNKQQPQIHEELERVAPNKEHFQNFLNTSSTIQPSFQRLDGSVVAPEQAHSVENPIFGDENVTVQGNGTATDQENKKKKQLQNDEIEGIAATTNKKTTPSSLIEEVGKLNTKVAKISTLTPEELRNQAQSVIAQIDQVKTQLSQTQAEIKPSYQNLLRNRLTHIDDNLKIALSKAGVEYTPPAAQVTDINSPNPIKRFIGYLTSSQYQLEHLNQTIEHLNLTKVQMTPASMLAIQIKVGYIQQQIELFTSLLNKALESTKTIMNVQV</sequence>
<dbReference type="AlphaFoldDB" id="Q6MBC9"/>
<dbReference type="RefSeq" id="WP_011175945.1">
    <property type="nucleotide sequence ID" value="NC_005861.2"/>
</dbReference>
<dbReference type="Proteomes" id="UP000000529">
    <property type="component" value="Chromosome"/>
</dbReference>
<evidence type="ECO:0000313" key="1">
    <source>
        <dbReference type="EMBL" id="CAF24120.1"/>
    </source>
</evidence>
<name>Q6MBC9_PARUW</name>
<keyword evidence="2" id="KW-1185">Reference proteome</keyword>
<dbReference type="HOGENOM" id="CLU_085698_0_0_0"/>
<proteinExistence type="predicted"/>